<reference evidence="1 2" key="1">
    <citation type="submission" date="2024-06" db="EMBL/GenBank/DDBJ databases">
        <title>The Natural Products Discovery Center: Release of the First 8490 Sequenced Strains for Exploring Actinobacteria Biosynthetic Diversity.</title>
        <authorList>
            <person name="Kalkreuter E."/>
            <person name="Kautsar S.A."/>
            <person name="Yang D."/>
            <person name="Bader C.D."/>
            <person name="Teijaro C.N."/>
            <person name="Fluegel L."/>
            <person name="Davis C.M."/>
            <person name="Simpson J.R."/>
            <person name="Lauterbach L."/>
            <person name="Steele A.D."/>
            <person name="Gui C."/>
            <person name="Meng S."/>
            <person name="Li G."/>
            <person name="Viehrig K."/>
            <person name="Ye F."/>
            <person name="Su P."/>
            <person name="Kiefer A.F."/>
            <person name="Nichols A."/>
            <person name="Cepeda A.J."/>
            <person name="Yan W."/>
            <person name="Fan B."/>
            <person name="Jiang Y."/>
            <person name="Adhikari A."/>
            <person name="Zheng C.-J."/>
            <person name="Schuster L."/>
            <person name="Cowan T.M."/>
            <person name="Smanski M.J."/>
            <person name="Chevrette M.G."/>
            <person name="De Carvalho L.P.S."/>
            <person name="Shen B."/>
        </authorList>
    </citation>
    <scope>NUCLEOTIDE SEQUENCE [LARGE SCALE GENOMIC DNA]</scope>
    <source>
        <strain evidence="1 2">NPDC048946</strain>
    </source>
</reference>
<sequence length="146" mass="15979">MNQVLAGKAVEPASRTWYDFAQQYAALKWPFASANSRNSNSETLTAVTRTMATDRPGRPDPETLPCALRGRAFVPEERRAEMPAPIANALTWVADVSRPLADLSEAAVMRSVLDGLALKLDGTRAAAETVRRKRSVFYGPSDTPWS</sequence>
<dbReference type="EMBL" id="JBEZFP010000002">
    <property type="protein sequence ID" value="MEU8132125.1"/>
    <property type="molecule type" value="Genomic_DNA"/>
</dbReference>
<evidence type="ECO:0000313" key="2">
    <source>
        <dbReference type="Proteomes" id="UP001551482"/>
    </source>
</evidence>
<dbReference type="RefSeq" id="WP_358347444.1">
    <property type="nucleotide sequence ID" value="NZ_JBEZFP010000002.1"/>
</dbReference>
<dbReference type="Proteomes" id="UP001551482">
    <property type="component" value="Unassembled WGS sequence"/>
</dbReference>
<organism evidence="1 2">
    <name type="scientific">Streptodolium elevatio</name>
    <dbReference type="NCBI Taxonomy" id="3157996"/>
    <lineage>
        <taxon>Bacteria</taxon>
        <taxon>Bacillati</taxon>
        <taxon>Actinomycetota</taxon>
        <taxon>Actinomycetes</taxon>
        <taxon>Kitasatosporales</taxon>
        <taxon>Streptomycetaceae</taxon>
        <taxon>Streptodolium</taxon>
    </lineage>
</organism>
<accession>A0ABV3D8Q3</accession>
<evidence type="ECO:0000313" key="1">
    <source>
        <dbReference type="EMBL" id="MEU8132125.1"/>
    </source>
</evidence>
<gene>
    <name evidence="1" type="ORF">AB0C36_01305</name>
</gene>
<comment type="caution">
    <text evidence="1">The sequence shown here is derived from an EMBL/GenBank/DDBJ whole genome shotgun (WGS) entry which is preliminary data.</text>
</comment>
<name>A0ABV3D8Q3_9ACTN</name>
<protein>
    <submittedName>
        <fullName evidence="1">Uncharacterized protein</fullName>
    </submittedName>
</protein>
<proteinExistence type="predicted"/>
<keyword evidence="2" id="KW-1185">Reference proteome</keyword>